<dbReference type="PANTHER" id="PTHR11329">
    <property type="entry name" value="LEUKOCYTE CELL-DERIVED CHEMOTAXIN 2"/>
    <property type="match status" value="1"/>
</dbReference>
<evidence type="ECO:0000256" key="2">
    <source>
        <dbReference type="ARBA" id="ARBA00022729"/>
    </source>
</evidence>
<dbReference type="PANTHER" id="PTHR11329:SF0">
    <property type="entry name" value="LEUKOCYTE CELL-DERIVED CHEMOTAXIN-2"/>
    <property type="match status" value="1"/>
</dbReference>
<dbReference type="InterPro" id="IPR011055">
    <property type="entry name" value="Dup_hybrid_motif"/>
</dbReference>
<name>A0ABR3LHL7_9TELE</name>
<feature type="transmembrane region" description="Helical" evidence="6">
    <location>
        <begin position="20"/>
        <end position="40"/>
    </location>
</feature>
<gene>
    <name evidence="7" type="ORF">QQF64_017075</name>
</gene>
<comment type="similarity">
    <text evidence="5">Belongs to the LECT2/MIM-1 family.</text>
</comment>
<evidence type="ECO:0000256" key="3">
    <source>
        <dbReference type="ARBA" id="ARBA00022833"/>
    </source>
</evidence>
<dbReference type="EMBL" id="JAYMGO010000021">
    <property type="protein sequence ID" value="KAL1252382.1"/>
    <property type="molecule type" value="Genomic_DNA"/>
</dbReference>
<evidence type="ECO:0000256" key="5">
    <source>
        <dbReference type="ARBA" id="ARBA00024361"/>
    </source>
</evidence>
<evidence type="ECO:0000256" key="6">
    <source>
        <dbReference type="SAM" id="Phobius"/>
    </source>
</evidence>
<organism evidence="7 8">
    <name type="scientific">Cirrhinus molitorella</name>
    <name type="common">mud carp</name>
    <dbReference type="NCBI Taxonomy" id="172907"/>
    <lineage>
        <taxon>Eukaryota</taxon>
        <taxon>Metazoa</taxon>
        <taxon>Chordata</taxon>
        <taxon>Craniata</taxon>
        <taxon>Vertebrata</taxon>
        <taxon>Euteleostomi</taxon>
        <taxon>Actinopterygii</taxon>
        <taxon>Neopterygii</taxon>
        <taxon>Teleostei</taxon>
        <taxon>Ostariophysi</taxon>
        <taxon>Cypriniformes</taxon>
        <taxon>Cyprinidae</taxon>
        <taxon>Labeoninae</taxon>
        <taxon>Labeonini</taxon>
        <taxon>Cirrhinus</taxon>
    </lineage>
</organism>
<reference evidence="7 8" key="1">
    <citation type="submission" date="2023-09" db="EMBL/GenBank/DDBJ databases">
        <authorList>
            <person name="Wang M."/>
        </authorList>
    </citation>
    <scope>NUCLEOTIDE SEQUENCE [LARGE SCALE GENOMIC DNA]</scope>
    <source>
        <strain evidence="7">GT-2023</strain>
        <tissue evidence="7">Liver</tissue>
    </source>
</reference>
<protein>
    <submittedName>
        <fullName evidence="7">Uncharacterized protein</fullName>
    </submittedName>
</protein>
<evidence type="ECO:0000256" key="1">
    <source>
        <dbReference type="ARBA" id="ARBA00022723"/>
    </source>
</evidence>
<accession>A0ABR3LHL7</accession>
<keyword evidence="6" id="KW-0812">Transmembrane</keyword>
<keyword evidence="1" id="KW-0479">Metal-binding</keyword>
<proteinExistence type="inferred from homology"/>
<evidence type="ECO:0000313" key="8">
    <source>
        <dbReference type="Proteomes" id="UP001558613"/>
    </source>
</evidence>
<evidence type="ECO:0000256" key="4">
    <source>
        <dbReference type="ARBA" id="ARBA00023157"/>
    </source>
</evidence>
<keyword evidence="2" id="KW-0732">Signal</keyword>
<keyword evidence="8" id="KW-1185">Reference proteome</keyword>
<dbReference type="InterPro" id="IPR008663">
    <property type="entry name" value="LECT2"/>
</dbReference>
<keyword evidence="4" id="KW-1015">Disulfide bond</keyword>
<evidence type="ECO:0000313" key="7">
    <source>
        <dbReference type="EMBL" id="KAL1252382.1"/>
    </source>
</evidence>
<dbReference type="Gene3D" id="2.70.70.10">
    <property type="entry name" value="Glucose Permease (Domain IIA)"/>
    <property type="match status" value="1"/>
</dbReference>
<sequence length="257" mass="28299">MFASADTDLILFCSGFDTRMLKFALIFIFLACLFLVGICLENDKKTAKRQVQGEEMKLNLPDKRLAVIGKGSEALNWTRVAKTRNDIECTSIGGICQRNTYICQGRYLKDKCRGEKSRQCCTPAAAWSALCAGSHHNRVRACDSYGCGGFNSRSDGRIHKGIDIVCGDYGIINAPFSGNLGGPVGRAVGETIQYDGVKLYNKVHCVKIFNIRPYVYFGSVVQGEAMGYLLPLQERFSGITSHLELQMCDGSDPSLFT</sequence>
<keyword evidence="3" id="KW-0862">Zinc</keyword>
<keyword evidence="6" id="KW-1133">Transmembrane helix</keyword>
<dbReference type="Proteomes" id="UP001558613">
    <property type="component" value="Unassembled WGS sequence"/>
</dbReference>
<keyword evidence="6" id="KW-0472">Membrane</keyword>
<comment type="caution">
    <text evidence="7">The sequence shown here is derived from an EMBL/GenBank/DDBJ whole genome shotgun (WGS) entry which is preliminary data.</text>
</comment>